<gene>
    <name evidence="6" type="ORF">GCM10023116_23420</name>
</gene>
<dbReference type="Gene3D" id="3.30.70.270">
    <property type="match status" value="1"/>
</dbReference>
<reference evidence="7" key="1">
    <citation type="journal article" date="2019" name="Int. J. Syst. Evol. Microbiol.">
        <title>The Global Catalogue of Microorganisms (GCM) 10K type strain sequencing project: providing services to taxonomists for standard genome sequencing and annotation.</title>
        <authorList>
            <consortium name="The Broad Institute Genomics Platform"/>
            <consortium name="The Broad Institute Genome Sequencing Center for Infectious Disease"/>
            <person name="Wu L."/>
            <person name="Ma J."/>
        </authorList>
    </citation>
    <scope>NUCLEOTIDE SEQUENCE [LARGE SCALE GENOMIC DNA]</scope>
    <source>
        <strain evidence="7">JCM 17805</strain>
    </source>
</reference>
<feature type="transmembrane region" description="Helical" evidence="3">
    <location>
        <begin position="58"/>
        <end position="77"/>
    </location>
</feature>
<evidence type="ECO:0000256" key="3">
    <source>
        <dbReference type="SAM" id="Phobius"/>
    </source>
</evidence>
<dbReference type="InterPro" id="IPR050469">
    <property type="entry name" value="Diguanylate_Cyclase"/>
</dbReference>
<feature type="transmembrane region" description="Helical" evidence="3">
    <location>
        <begin position="120"/>
        <end position="137"/>
    </location>
</feature>
<comment type="catalytic activity">
    <reaction evidence="2">
        <text>2 GTP = 3',3'-c-di-GMP + 2 diphosphate</text>
        <dbReference type="Rhea" id="RHEA:24898"/>
        <dbReference type="ChEBI" id="CHEBI:33019"/>
        <dbReference type="ChEBI" id="CHEBI:37565"/>
        <dbReference type="ChEBI" id="CHEBI:58805"/>
        <dbReference type="EC" id="2.7.7.65"/>
    </reaction>
</comment>
<dbReference type="Pfam" id="PF00990">
    <property type="entry name" value="GGDEF"/>
    <property type="match status" value="1"/>
</dbReference>
<dbReference type="EMBL" id="BAABFL010000356">
    <property type="protein sequence ID" value="GAA4650059.1"/>
    <property type="molecule type" value="Genomic_DNA"/>
</dbReference>
<dbReference type="EC" id="2.7.7.65" evidence="1"/>
<dbReference type="InterPro" id="IPR029787">
    <property type="entry name" value="Nucleotide_cyclase"/>
</dbReference>
<keyword evidence="3" id="KW-0812">Transmembrane</keyword>
<evidence type="ECO:0000259" key="5">
    <source>
        <dbReference type="PROSITE" id="PS50887"/>
    </source>
</evidence>
<feature type="transmembrane region" description="Helical" evidence="3">
    <location>
        <begin position="208"/>
        <end position="229"/>
    </location>
</feature>
<evidence type="ECO:0000256" key="2">
    <source>
        <dbReference type="ARBA" id="ARBA00034247"/>
    </source>
</evidence>
<keyword evidence="7" id="KW-1185">Reference proteome</keyword>
<dbReference type="RefSeq" id="WP_345196145.1">
    <property type="nucleotide sequence ID" value="NZ_BAABFL010000356.1"/>
</dbReference>
<organism evidence="6 7">
    <name type="scientific">Kistimonas scapharcae</name>
    <dbReference type="NCBI Taxonomy" id="1036133"/>
    <lineage>
        <taxon>Bacteria</taxon>
        <taxon>Pseudomonadati</taxon>
        <taxon>Pseudomonadota</taxon>
        <taxon>Gammaproteobacteria</taxon>
        <taxon>Oceanospirillales</taxon>
        <taxon>Endozoicomonadaceae</taxon>
        <taxon>Kistimonas</taxon>
    </lineage>
</organism>
<accession>A0ABP8V3A8</accession>
<dbReference type="InterPro" id="IPR043128">
    <property type="entry name" value="Rev_trsase/Diguanyl_cyclase"/>
</dbReference>
<name>A0ABP8V3A8_9GAMM</name>
<dbReference type="PANTHER" id="PTHR45138">
    <property type="entry name" value="REGULATORY COMPONENTS OF SENSORY TRANSDUCTION SYSTEM"/>
    <property type="match status" value="1"/>
</dbReference>
<sequence length="608" mass="68131">MCITQTDTVFSHKRSIPTALLSAIACLLSAPVSATDQPGHTSLTDSSSALAPLTGQVLTLSLGMLLALMIFNICIFIRAHKSSYLFFAIYTGATLLYLVSSDFSRFDLPAVTLDNWTRQQPLFFGAIAAAFAIRFMLSLVPVKEESRPIYVVCHALYSILLLIAGSCLLNFQPLDQPLTTLFYGVLAMTFVALSACSLVLVRKAHSNASFFFMGWLVICLGSLVSLLAIKGYTIDVFRWAHYPALVIQAIAFSLALPAYTTALYRTYQQNYALMENSLQRHYRHRRIYNDAVKHYLDNLNGMDEEAIGSRLLATLNSLLPINTCALLHIRNNQISVFGLSGQQKILFEQLVDGRLTLLGNIARSAEEATLQMQYGHHQAASVSIIPVLWESSHTWTVVLLRQYDKTPLDKDQLQLASDIASHTRTLFRASKRYDELRREADLDDLTGMYNRRAFQRDASAMLTRLQQEAKPATLLYMDIDHFKPLNDTHGHAFGDRVLQMFANVCRSNLRNRDLLARMGGEEFVALIPHATTARTQQIAERIRTGLLALKFDELDSEKVTLSIGLSSTEHCGYDLDRLLDSADRALYQAKSDGRNRIRHSEPEPHSLL</sequence>
<dbReference type="CDD" id="cd01949">
    <property type="entry name" value="GGDEF"/>
    <property type="match status" value="1"/>
</dbReference>
<keyword evidence="3" id="KW-1133">Transmembrane helix</keyword>
<feature type="transmembrane region" description="Helical" evidence="3">
    <location>
        <begin position="149"/>
        <end position="169"/>
    </location>
</feature>
<feature type="transmembrane region" description="Helical" evidence="3">
    <location>
        <begin position="181"/>
        <end position="201"/>
    </location>
</feature>
<evidence type="ECO:0000256" key="4">
    <source>
        <dbReference type="SAM" id="SignalP"/>
    </source>
</evidence>
<feature type="chain" id="PRO_5046337229" description="diguanylate cyclase" evidence="4">
    <location>
        <begin position="35"/>
        <end position="608"/>
    </location>
</feature>
<dbReference type="Proteomes" id="UP001500604">
    <property type="component" value="Unassembled WGS sequence"/>
</dbReference>
<dbReference type="InterPro" id="IPR000160">
    <property type="entry name" value="GGDEF_dom"/>
</dbReference>
<comment type="caution">
    <text evidence="6">The sequence shown here is derived from an EMBL/GenBank/DDBJ whole genome shotgun (WGS) entry which is preliminary data.</text>
</comment>
<dbReference type="PANTHER" id="PTHR45138:SF9">
    <property type="entry name" value="DIGUANYLATE CYCLASE DGCM-RELATED"/>
    <property type="match status" value="1"/>
</dbReference>
<evidence type="ECO:0000313" key="6">
    <source>
        <dbReference type="EMBL" id="GAA4650059.1"/>
    </source>
</evidence>
<evidence type="ECO:0000313" key="7">
    <source>
        <dbReference type="Proteomes" id="UP001500604"/>
    </source>
</evidence>
<dbReference type="SUPFAM" id="SSF55073">
    <property type="entry name" value="Nucleotide cyclase"/>
    <property type="match status" value="1"/>
</dbReference>
<feature type="domain" description="GGDEF" evidence="5">
    <location>
        <begin position="470"/>
        <end position="602"/>
    </location>
</feature>
<dbReference type="PROSITE" id="PS50887">
    <property type="entry name" value="GGDEF"/>
    <property type="match status" value="1"/>
</dbReference>
<keyword evidence="4" id="KW-0732">Signal</keyword>
<dbReference type="NCBIfam" id="TIGR00254">
    <property type="entry name" value="GGDEF"/>
    <property type="match status" value="1"/>
</dbReference>
<protein>
    <recommendedName>
        <fullName evidence="1">diguanylate cyclase</fullName>
        <ecNumber evidence="1">2.7.7.65</ecNumber>
    </recommendedName>
</protein>
<feature type="signal peptide" evidence="4">
    <location>
        <begin position="1"/>
        <end position="34"/>
    </location>
</feature>
<dbReference type="SMART" id="SM00267">
    <property type="entry name" value="GGDEF"/>
    <property type="match status" value="1"/>
</dbReference>
<keyword evidence="3" id="KW-0472">Membrane</keyword>
<dbReference type="Pfam" id="PF07695">
    <property type="entry name" value="7TMR-DISM_7TM"/>
    <property type="match status" value="1"/>
</dbReference>
<feature type="transmembrane region" description="Helical" evidence="3">
    <location>
        <begin position="241"/>
        <end position="264"/>
    </location>
</feature>
<proteinExistence type="predicted"/>
<evidence type="ECO:0000256" key="1">
    <source>
        <dbReference type="ARBA" id="ARBA00012528"/>
    </source>
</evidence>
<dbReference type="InterPro" id="IPR011623">
    <property type="entry name" value="7TMR_DISM_rcpt_extracell_dom1"/>
</dbReference>
<feature type="transmembrane region" description="Helical" evidence="3">
    <location>
        <begin position="84"/>
        <end position="100"/>
    </location>
</feature>